<dbReference type="InterPro" id="IPR035959">
    <property type="entry name" value="RutC-like_sf"/>
</dbReference>
<dbReference type="KEGG" id="paqt:E8L99_17435"/>
<dbReference type="RefSeq" id="WP_137100741.1">
    <property type="nucleotide sequence ID" value="NZ_CP039865.1"/>
</dbReference>
<reference evidence="1 2" key="1">
    <citation type="submission" date="2019-04" db="EMBL/GenBank/DDBJ databases">
        <title>Phreatobacter aquaticus sp. nov.</title>
        <authorList>
            <person name="Choi A."/>
            <person name="Baek K."/>
        </authorList>
    </citation>
    <scope>NUCLEOTIDE SEQUENCE [LARGE SCALE GENOMIC DNA]</scope>
    <source>
        <strain evidence="1 2">NMCR1094</strain>
    </source>
</reference>
<name>A0A4D7QTU5_9HYPH</name>
<dbReference type="Gene3D" id="3.30.1330.40">
    <property type="entry name" value="RutC-like"/>
    <property type="match status" value="1"/>
</dbReference>
<dbReference type="InterPro" id="IPR006175">
    <property type="entry name" value="YjgF/YER057c/UK114"/>
</dbReference>
<accession>A0A4D7QTU5</accession>
<organism evidence="1 2">
    <name type="scientific">Phreatobacter aquaticus</name>
    <dbReference type="NCBI Taxonomy" id="2570229"/>
    <lineage>
        <taxon>Bacteria</taxon>
        <taxon>Pseudomonadati</taxon>
        <taxon>Pseudomonadota</taxon>
        <taxon>Alphaproteobacteria</taxon>
        <taxon>Hyphomicrobiales</taxon>
        <taxon>Phreatobacteraceae</taxon>
        <taxon>Phreatobacter</taxon>
    </lineage>
</organism>
<dbReference type="SUPFAM" id="SSF55298">
    <property type="entry name" value="YjgF-like"/>
    <property type="match status" value="1"/>
</dbReference>
<keyword evidence="2" id="KW-1185">Reference proteome</keyword>
<dbReference type="OrthoDB" id="9783572at2"/>
<dbReference type="PANTHER" id="PTHR43857:SF1">
    <property type="entry name" value="YJGH FAMILY PROTEIN"/>
    <property type="match status" value="1"/>
</dbReference>
<sequence>MERQLVSSGSYLEPEIGFSRAVRVGPHVVVAGTAPIAPAGGTAAIGDVYGQTVRCLEIAIEALAKAGATAAHVTRTRMMLTDITQWREAARAHGEIFRDVRPVCTFVQVSAFIDPDWLVEVEIDAVIA</sequence>
<proteinExistence type="predicted"/>
<gene>
    <name evidence="1" type="ORF">E8L99_17435</name>
</gene>
<dbReference type="Pfam" id="PF01042">
    <property type="entry name" value="Ribonuc_L-PSP"/>
    <property type="match status" value="1"/>
</dbReference>
<dbReference type="Proteomes" id="UP000298588">
    <property type="component" value="Chromosome"/>
</dbReference>
<evidence type="ECO:0000313" key="1">
    <source>
        <dbReference type="EMBL" id="QCK87412.1"/>
    </source>
</evidence>
<dbReference type="EMBL" id="CP039865">
    <property type="protein sequence ID" value="QCK87412.1"/>
    <property type="molecule type" value="Genomic_DNA"/>
</dbReference>
<protein>
    <submittedName>
        <fullName evidence="1">RidA family protein</fullName>
    </submittedName>
</protein>
<evidence type="ECO:0000313" key="2">
    <source>
        <dbReference type="Proteomes" id="UP000298588"/>
    </source>
</evidence>
<dbReference type="AlphaFoldDB" id="A0A4D7QTU5"/>
<dbReference type="PANTHER" id="PTHR43857">
    <property type="entry name" value="BLR7761 PROTEIN"/>
    <property type="match status" value="1"/>
</dbReference>